<dbReference type="Pfam" id="PF14693">
    <property type="entry name" value="Ribosomal_TL5_C"/>
    <property type="match status" value="1"/>
</dbReference>
<dbReference type="SUPFAM" id="SSF50715">
    <property type="entry name" value="Ribosomal protein L25-like"/>
    <property type="match status" value="1"/>
</dbReference>
<dbReference type="Pfam" id="PF01386">
    <property type="entry name" value="Ribosomal_L25p"/>
    <property type="match status" value="1"/>
</dbReference>
<keyword evidence="4 5" id="KW-0687">Ribonucleoprotein</keyword>
<evidence type="ECO:0000259" key="7">
    <source>
        <dbReference type="Pfam" id="PF01386"/>
    </source>
</evidence>
<organism evidence="9 10">
    <name type="scientific">Serinicoccus hydrothermalis</name>
    <dbReference type="NCBI Taxonomy" id="1758689"/>
    <lineage>
        <taxon>Bacteria</taxon>
        <taxon>Bacillati</taxon>
        <taxon>Actinomycetota</taxon>
        <taxon>Actinomycetes</taxon>
        <taxon>Micrococcales</taxon>
        <taxon>Ornithinimicrobiaceae</taxon>
        <taxon>Serinicoccus</taxon>
    </lineage>
</organism>
<dbReference type="NCBIfam" id="TIGR00731">
    <property type="entry name" value="bL25_bact_ctc"/>
    <property type="match status" value="1"/>
</dbReference>
<dbReference type="InterPro" id="IPR020056">
    <property type="entry name" value="Rbsml_bL25/Gln-tRNA_synth_N"/>
</dbReference>
<dbReference type="GO" id="GO:0022625">
    <property type="term" value="C:cytosolic large ribosomal subunit"/>
    <property type="evidence" value="ECO:0007669"/>
    <property type="project" value="TreeGrafter"/>
</dbReference>
<dbReference type="GO" id="GO:0008097">
    <property type="term" value="F:5S rRNA binding"/>
    <property type="evidence" value="ECO:0007669"/>
    <property type="project" value="InterPro"/>
</dbReference>
<evidence type="ECO:0000313" key="9">
    <source>
        <dbReference type="EMBL" id="ANS78738.1"/>
    </source>
</evidence>
<dbReference type="PANTHER" id="PTHR33284:SF1">
    <property type="entry name" value="RIBOSOMAL PROTEIN L25_GLN-TRNA SYNTHETASE, ANTI-CODON-BINDING DOMAIN-CONTAINING PROTEIN"/>
    <property type="match status" value="1"/>
</dbReference>
<dbReference type="EMBL" id="CP014989">
    <property type="protein sequence ID" value="ANS78738.1"/>
    <property type="molecule type" value="Genomic_DNA"/>
</dbReference>
<comment type="function">
    <text evidence="5">This is one of the proteins that binds to the 5S RNA in the ribosome where it forms part of the central protuberance.</text>
</comment>
<evidence type="ECO:0000259" key="8">
    <source>
        <dbReference type="Pfam" id="PF14693"/>
    </source>
</evidence>
<keyword evidence="3 5" id="KW-0689">Ribosomal protein</keyword>
<dbReference type="PATRIC" id="fig|1758689.4.peg.1381"/>
<dbReference type="AlphaFoldDB" id="A0A1B1NBC5"/>
<name>A0A1B1NBC5_9MICO</name>
<evidence type="ECO:0000256" key="2">
    <source>
        <dbReference type="ARBA" id="ARBA00022884"/>
    </source>
</evidence>
<evidence type="ECO:0000313" key="10">
    <source>
        <dbReference type="Proteomes" id="UP000092482"/>
    </source>
</evidence>
<dbReference type="InterPro" id="IPR001021">
    <property type="entry name" value="Ribosomal_bL25_long"/>
</dbReference>
<dbReference type="Gene3D" id="2.170.120.20">
    <property type="entry name" value="Ribosomal protein L25, beta domain"/>
    <property type="match status" value="1"/>
</dbReference>
<dbReference type="NCBIfam" id="NF004131">
    <property type="entry name" value="PRK05618.2-1"/>
    <property type="match status" value="1"/>
</dbReference>
<keyword evidence="10" id="KW-1185">Reference proteome</keyword>
<dbReference type="HAMAP" id="MF_01334">
    <property type="entry name" value="Ribosomal_bL25_CTC"/>
    <property type="match status" value="1"/>
</dbReference>
<feature type="domain" description="Large ribosomal subunit protein bL25 L25" evidence="7">
    <location>
        <begin position="7"/>
        <end position="91"/>
    </location>
</feature>
<feature type="domain" description="Large ribosomal subunit protein bL25 beta" evidence="8">
    <location>
        <begin position="99"/>
        <end position="177"/>
    </location>
</feature>
<dbReference type="STRING" id="1758689.SGUI_1342"/>
<dbReference type="Gene3D" id="2.40.240.10">
    <property type="entry name" value="Ribosomal Protein L25, Chain P"/>
    <property type="match status" value="1"/>
</dbReference>
<feature type="region of interest" description="Disordered" evidence="6">
    <location>
        <begin position="183"/>
        <end position="238"/>
    </location>
</feature>
<comment type="similarity">
    <text evidence="5">Belongs to the bacterial ribosomal protein bL25 family. CTC subfamily.</text>
</comment>
<dbReference type="GO" id="GO:0003735">
    <property type="term" value="F:structural constituent of ribosome"/>
    <property type="evidence" value="ECO:0007669"/>
    <property type="project" value="InterPro"/>
</dbReference>
<comment type="subunit">
    <text evidence="5">Part of the 50S ribosomal subunit; part of the 5S rRNA/L5/L18/L25 subcomplex. Contacts the 5S rRNA. Binds to the 5S rRNA independently of L5 and L18.</text>
</comment>
<dbReference type="Proteomes" id="UP000092482">
    <property type="component" value="Chromosome"/>
</dbReference>
<dbReference type="RefSeq" id="WP_066637959.1">
    <property type="nucleotide sequence ID" value="NZ_CP014989.1"/>
</dbReference>
<dbReference type="InterPro" id="IPR011035">
    <property type="entry name" value="Ribosomal_bL25/Gln-tRNA_synth"/>
</dbReference>
<sequence length="238" mass="25239">MADQLTISAEKRTEFGKGAARRIRRADKVPAVLYGHGTPPMHLSLPGHEAMLALRHTNAVLTLDVEGESHMALAKDVQRDPIKRFIEHVDLVVVRAGEKVTVEVGVHVEGEAAAETVVTTDYNTLEVEAPITSIPEWIVVSVEGLEAGTQILAGEVELPSGVTLVTDPEALVVNVSQQLSEEALEAELAEAEAEAGIEQEESDEDEAAEGEDAEGGESEGGESEGDAEGGEDAENKDD</sequence>
<evidence type="ECO:0000256" key="1">
    <source>
        <dbReference type="ARBA" id="ARBA00022730"/>
    </source>
</evidence>
<evidence type="ECO:0000256" key="6">
    <source>
        <dbReference type="SAM" id="MobiDB-lite"/>
    </source>
</evidence>
<dbReference type="PANTHER" id="PTHR33284">
    <property type="entry name" value="RIBOSOMAL PROTEIN L25/GLN-TRNA SYNTHETASE, ANTI-CODON-BINDING DOMAIN-CONTAINING PROTEIN"/>
    <property type="match status" value="1"/>
</dbReference>
<evidence type="ECO:0000256" key="4">
    <source>
        <dbReference type="ARBA" id="ARBA00023274"/>
    </source>
</evidence>
<accession>A0A1B1NBC5</accession>
<proteinExistence type="inferred from homology"/>
<protein>
    <recommendedName>
        <fullName evidence="5">Large ribosomal subunit protein bL25</fullName>
    </recommendedName>
    <alternativeName>
        <fullName evidence="5">General stress protein CTC</fullName>
    </alternativeName>
</protein>
<gene>
    <name evidence="5" type="primary">rplY</name>
    <name evidence="5" type="synonym">ctc</name>
    <name evidence="9" type="ORF">SGUI_1342</name>
</gene>
<dbReference type="NCBIfam" id="NF004612">
    <property type="entry name" value="PRK05943.1"/>
    <property type="match status" value="1"/>
</dbReference>
<dbReference type="CDD" id="cd00495">
    <property type="entry name" value="Ribosomal_L25_TL5_CTC"/>
    <property type="match status" value="1"/>
</dbReference>
<dbReference type="GO" id="GO:0006412">
    <property type="term" value="P:translation"/>
    <property type="evidence" value="ECO:0007669"/>
    <property type="project" value="UniProtKB-UniRule"/>
</dbReference>
<dbReference type="InterPro" id="IPR037121">
    <property type="entry name" value="Ribosomal_bL25_C"/>
</dbReference>
<evidence type="ECO:0000256" key="3">
    <source>
        <dbReference type="ARBA" id="ARBA00022980"/>
    </source>
</evidence>
<dbReference type="KEGG" id="serj:SGUI_1342"/>
<keyword evidence="2 5" id="KW-0694">RNA-binding</keyword>
<dbReference type="InterPro" id="IPR020930">
    <property type="entry name" value="Ribosomal_uL5_bac-type"/>
</dbReference>
<dbReference type="InterPro" id="IPR020057">
    <property type="entry name" value="Ribosomal_bL25_b-dom"/>
</dbReference>
<dbReference type="OrthoDB" id="5242980at2"/>
<keyword evidence="1 5" id="KW-0699">rRNA-binding</keyword>
<reference evidence="9 10" key="1">
    <citation type="submission" date="2016-03" db="EMBL/GenBank/DDBJ databases">
        <title>Shallow-sea hydrothermal system.</title>
        <authorList>
            <person name="Tang K."/>
        </authorList>
    </citation>
    <scope>NUCLEOTIDE SEQUENCE [LARGE SCALE GENOMIC DNA]</scope>
    <source>
        <strain evidence="9 10">JLT9</strain>
    </source>
</reference>
<evidence type="ECO:0000256" key="5">
    <source>
        <dbReference type="HAMAP-Rule" id="MF_01334"/>
    </source>
</evidence>
<dbReference type="InterPro" id="IPR029751">
    <property type="entry name" value="Ribosomal_L25_dom"/>
</dbReference>